<protein>
    <recommendedName>
        <fullName evidence="3">DUF494 domain-containing protein</fullName>
    </recommendedName>
</protein>
<proteinExistence type="predicted"/>
<dbReference type="Proteomes" id="UP000316852">
    <property type="component" value="Unassembled WGS sequence"/>
</dbReference>
<evidence type="ECO:0008006" key="3">
    <source>
        <dbReference type="Google" id="ProtNLM"/>
    </source>
</evidence>
<gene>
    <name evidence="1" type="ORF">E6K76_03545</name>
</gene>
<name>A0A538T825_UNCEI</name>
<sequence>MDDNVREMMVLIVEQLKAYVDGNEDALLELTQVLDSGHHDADVVNLAFEMIFRALEPYSREDYPGQAKVPRKHVRVPTGPERALLSSPAYTYFFRLSESGRVTPEQFEEIMARARDEGPALDSEAKAEELATEVLIHWFDEEHGFLSDPGFPPTAH</sequence>
<comment type="caution">
    <text evidence="1">The sequence shown here is derived from an EMBL/GenBank/DDBJ whole genome shotgun (WGS) entry which is preliminary data.</text>
</comment>
<reference evidence="1 2" key="1">
    <citation type="journal article" date="2019" name="Nat. Microbiol.">
        <title>Mediterranean grassland soil C-N compound turnover is dependent on rainfall and depth, and is mediated by genomically divergent microorganisms.</title>
        <authorList>
            <person name="Diamond S."/>
            <person name="Andeer P.F."/>
            <person name="Li Z."/>
            <person name="Crits-Christoph A."/>
            <person name="Burstein D."/>
            <person name="Anantharaman K."/>
            <person name="Lane K.R."/>
            <person name="Thomas B.C."/>
            <person name="Pan C."/>
            <person name="Northen T.R."/>
            <person name="Banfield J.F."/>
        </authorList>
    </citation>
    <scope>NUCLEOTIDE SEQUENCE [LARGE SCALE GENOMIC DNA]</scope>
    <source>
        <strain evidence="1">WS_6</strain>
    </source>
</reference>
<evidence type="ECO:0000313" key="1">
    <source>
        <dbReference type="EMBL" id="TMQ59791.1"/>
    </source>
</evidence>
<accession>A0A538T825</accession>
<dbReference type="AlphaFoldDB" id="A0A538T825"/>
<organism evidence="1 2">
    <name type="scientific">Eiseniibacteriota bacterium</name>
    <dbReference type="NCBI Taxonomy" id="2212470"/>
    <lineage>
        <taxon>Bacteria</taxon>
        <taxon>Candidatus Eiseniibacteriota</taxon>
    </lineage>
</organism>
<dbReference type="EMBL" id="VBOW01000019">
    <property type="protein sequence ID" value="TMQ59791.1"/>
    <property type="molecule type" value="Genomic_DNA"/>
</dbReference>
<evidence type="ECO:0000313" key="2">
    <source>
        <dbReference type="Proteomes" id="UP000316852"/>
    </source>
</evidence>